<dbReference type="RefSeq" id="WP_150113102.1">
    <property type="nucleotide sequence ID" value="NZ_BAABKI010000002.1"/>
</dbReference>
<comment type="caution">
    <text evidence="1">The sequence shown here is derived from an EMBL/GenBank/DDBJ whole genome shotgun (WGS) entry which is preliminary data.</text>
</comment>
<sequence length="128" mass="14538">MLKRPVTINIAPSRLGLACSALLALAVCVLIARYGPLWLAAASAASMAAGLCWEWRQARGLTLRWVPGQGNGWQRRRERGWQPVVVSCIYLGPFLAGLNVAGQRHWLWVDSVEQRQRWHLRRLLLWNE</sequence>
<protein>
    <recommendedName>
        <fullName evidence="3">Toxin CptA</fullName>
    </recommendedName>
</protein>
<proteinExistence type="predicted"/>
<evidence type="ECO:0008006" key="3">
    <source>
        <dbReference type="Google" id="ProtNLM"/>
    </source>
</evidence>
<reference evidence="2" key="1">
    <citation type="journal article" date="2019" name="Int. J. Syst. Evol. Microbiol.">
        <title>The Global Catalogue of Microorganisms (GCM) 10K type strain sequencing project: providing services to taxonomists for standard genome sequencing and annotation.</title>
        <authorList>
            <consortium name="The Broad Institute Genomics Platform"/>
            <consortium name="The Broad Institute Genome Sequencing Center for Infectious Disease"/>
            <person name="Wu L."/>
            <person name="Ma J."/>
        </authorList>
    </citation>
    <scope>NUCLEOTIDE SEQUENCE [LARGE SCALE GENOMIC DNA]</scope>
    <source>
        <strain evidence="2">JCM 18472</strain>
    </source>
</reference>
<dbReference type="Proteomes" id="UP001500074">
    <property type="component" value="Unassembled WGS sequence"/>
</dbReference>
<accession>A0ABP9QZF1</accession>
<keyword evidence="2" id="KW-1185">Reference proteome</keyword>
<evidence type="ECO:0000313" key="2">
    <source>
        <dbReference type="Proteomes" id="UP001500074"/>
    </source>
</evidence>
<evidence type="ECO:0000313" key="1">
    <source>
        <dbReference type="EMBL" id="GAA5169428.1"/>
    </source>
</evidence>
<gene>
    <name evidence="1" type="ORF">GCM10023342_01390</name>
</gene>
<name>A0ABP9QZF1_9GAMM</name>
<organism evidence="1 2">
    <name type="scientific">Modicisalibacter zincidurans</name>
    <dbReference type="NCBI Taxonomy" id="1178777"/>
    <lineage>
        <taxon>Bacteria</taxon>
        <taxon>Pseudomonadati</taxon>
        <taxon>Pseudomonadota</taxon>
        <taxon>Gammaproteobacteria</taxon>
        <taxon>Oceanospirillales</taxon>
        <taxon>Halomonadaceae</taxon>
        <taxon>Modicisalibacter</taxon>
    </lineage>
</organism>
<dbReference type="EMBL" id="BAABKI010000002">
    <property type="protein sequence ID" value="GAA5169428.1"/>
    <property type="molecule type" value="Genomic_DNA"/>
</dbReference>